<dbReference type="AlphaFoldDB" id="A0A1V4HDA2"/>
<dbReference type="EMBL" id="MBTG01000032">
    <property type="protein sequence ID" value="OPH51177.1"/>
    <property type="molecule type" value="Genomic_DNA"/>
</dbReference>
<dbReference type="InterPro" id="IPR002525">
    <property type="entry name" value="Transp_IS110-like_N"/>
</dbReference>
<feature type="domain" description="Transposase IS110-like N-terminal" evidence="1">
    <location>
        <begin position="11"/>
        <end position="62"/>
    </location>
</feature>
<dbReference type="Pfam" id="PF01548">
    <property type="entry name" value="DEDD_Tnp_IS110"/>
    <property type="match status" value="1"/>
</dbReference>
<dbReference type="STRING" id="1469647.BC351_35600"/>
<keyword evidence="3" id="KW-1185">Reference proteome</keyword>
<evidence type="ECO:0000313" key="3">
    <source>
        <dbReference type="Proteomes" id="UP000190626"/>
    </source>
</evidence>
<dbReference type="Proteomes" id="UP000190626">
    <property type="component" value="Unassembled WGS sequence"/>
</dbReference>
<name>A0A1V4HDA2_9BACL</name>
<comment type="caution">
    <text evidence="2">The sequence shown here is derived from an EMBL/GenBank/DDBJ whole genome shotgun (WGS) entry which is preliminary data.</text>
</comment>
<dbReference type="GO" id="GO:0003677">
    <property type="term" value="F:DNA binding"/>
    <property type="evidence" value="ECO:0007669"/>
    <property type="project" value="InterPro"/>
</dbReference>
<accession>A0A1V4HDA2</accession>
<sequence>MRMTDDLILHIDWLKAKGCTHTAMASTGAYWKQVYNLLELEDIQTLVVNAPHIKNVPGRKNGTTSEIDVGL</sequence>
<proteinExistence type="predicted"/>
<gene>
    <name evidence="2" type="ORF">BC351_35600</name>
</gene>
<dbReference type="GO" id="GO:0006313">
    <property type="term" value="P:DNA transposition"/>
    <property type="evidence" value="ECO:0007669"/>
    <property type="project" value="InterPro"/>
</dbReference>
<evidence type="ECO:0000313" key="2">
    <source>
        <dbReference type="EMBL" id="OPH51177.1"/>
    </source>
</evidence>
<reference evidence="3" key="1">
    <citation type="submission" date="2016-07" db="EMBL/GenBank/DDBJ databases">
        <authorList>
            <person name="Florea S."/>
            <person name="Webb J.S."/>
            <person name="Jaromczyk J."/>
            <person name="Schardl C.L."/>
        </authorList>
    </citation>
    <scope>NUCLEOTIDE SEQUENCE [LARGE SCALE GENOMIC DNA]</scope>
    <source>
        <strain evidence="3">CY1</strain>
    </source>
</reference>
<evidence type="ECO:0000259" key="1">
    <source>
        <dbReference type="Pfam" id="PF01548"/>
    </source>
</evidence>
<protein>
    <recommendedName>
        <fullName evidence="1">Transposase IS110-like N-terminal domain-containing protein</fullName>
    </recommendedName>
</protein>
<organism evidence="2 3">
    <name type="scientific">Paenibacillus ferrarius</name>
    <dbReference type="NCBI Taxonomy" id="1469647"/>
    <lineage>
        <taxon>Bacteria</taxon>
        <taxon>Bacillati</taxon>
        <taxon>Bacillota</taxon>
        <taxon>Bacilli</taxon>
        <taxon>Bacillales</taxon>
        <taxon>Paenibacillaceae</taxon>
        <taxon>Paenibacillus</taxon>
    </lineage>
</organism>
<dbReference type="GO" id="GO:0004803">
    <property type="term" value="F:transposase activity"/>
    <property type="evidence" value="ECO:0007669"/>
    <property type="project" value="InterPro"/>
</dbReference>